<gene>
    <name evidence="2" type="ORF">UV02_C0029G0007</name>
</gene>
<dbReference type="SUPFAM" id="SSF53335">
    <property type="entry name" value="S-adenosyl-L-methionine-dependent methyltransferases"/>
    <property type="match status" value="1"/>
</dbReference>
<comment type="caution">
    <text evidence="2">The sequence shown here is derived from an EMBL/GenBank/DDBJ whole genome shotgun (WGS) entry which is preliminary data.</text>
</comment>
<sequence length="166" mass="19911">MTPWDDFFNQKIKQVFENKKEIVDIGGGLRILKNKGNRYNPNRAWIREYLNKVNYQILDPVPDYNPDIIGDIHNLPLENESIDAIICIAVLEHIKNPFKAFEEMYRVLKKGGYCFIYVPFLYRYHAQNGYYGDFWRYTEDSIKHLSEKFFQWKYKMSDGLWKPGHT</sequence>
<dbReference type="EMBL" id="LCCW01000029">
    <property type="protein sequence ID" value="KKS41284.1"/>
    <property type="molecule type" value="Genomic_DNA"/>
</dbReference>
<accession>A0A0G0YXH1</accession>
<dbReference type="GO" id="GO:0008757">
    <property type="term" value="F:S-adenosylmethionine-dependent methyltransferase activity"/>
    <property type="evidence" value="ECO:0007669"/>
    <property type="project" value="InterPro"/>
</dbReference>
<dbReference type="Gene3D" id="3.40.50.150">
    <property type="entry name" value="Vaccinia Virus protein VP39"/>
    <property type="match status" value="1"/>
</dbReference>
<keyword evidence="2" id="KW-0808">Transferase</keyword>
<name>A0A0G0YXH1_9BACT</name>
<dbReference type="Proteomes" id="UP000034516">
    <property type="component" value="Unassembled WGS sequence"/>
</dbReference>
<dbReference type="GO" id="GO:0032259">
    <property type="term" value="P:methylation"/>
    <property type="evidence" value="ECO:0007669"/>
    <property type="project" value="UniProtKB-KW"/>
</dbReference>
<reference evidence="2 3" key="1">
    <citation type="journal article" date="2015" name="Nature">
        <title>rRNA introns, odd ribosomes, and small enigmatic genomes across a large radiation of phyla.</title>
        <authorList>
            <person name="Brown C.T."/>
            <person name="Hug L.A."/>
            <person name="Thomas B.C."/>
            <person name="Sharon I."/>
            <person name="Castelle C.J."/>
            <person name="Singh A."/>
            <person name="Wilkins M.J."/>
            <person name="Williams K.H."/>
            <person name="Banfield J.F."/>
        </authorList>
    </citation>
    <scope>NUCLEOTIDE SEQUENCE [LARGE SCALE GENOMIC DNA]</scope>
</reference>
<evidence type="ECO:0000313" key="2">
    <source>
        <dbReference type="EMBL" id="KKS41284.1"/>
    </source>
</evidence>
<dbReference type="CDD" id="cd02440">
    <property type="entry name" value="AdoMet_MTases"/>
    <property type="match status" value="1"/>
</dbReference>
<dbReference type="Pfam" id="PF08241">
    <property type="entry name" value="Methyltransf_11"/>
    <property type="match status" value="1"/>
</dbReference>
<dbReference type="AlphaFoldDB" id="A0A0G0YXH1"/>
<feature type="domain" description="Methyltransferase type 11" evidence="1">
    <location>
        <begin position="68"/>
        <end position="116"/>
    </location>
</feature>
<protein>
    <submittedName>
        <fullName evidence="2">Methyltransferase type 11</fullName>
    </submittedName>
</protein>
<proteinExistence type="predicted"/>
<dbReference type="InterPro" id="IPR013216">
    <property type="entry name" value="Methyltransf_11"/>
</dbReference>
<evidence type="ECO:0000313" key="3">
    <source>
        <dbReference type="Proteomes" id="UP000034516"/>
    </source>
</evidence>
<keyword evidence="2" id="KW-0489">Methyltransferase</keyword>
<evidence type="ECO:0000259" key="1">
    <source>
        <dbReference type="Pfam" id="PF08241"/>
    </source>
</evidence>
<dbReference type="InterPro" id="IPR029063">
    <property type="entry name" value="SAM-dependent_MTases_sf"/>
</dbReference>
<organism evidence="2 3">
    <name type="scientific">Candidatus Kuenenbacteria bacterium GW2011_GWA2_42_15</name>
    <dbReference type="NCBI Taxonomy" id="1618677"/>
    <lineage>
        <taxon>Bacteria</taxon>
        <taxon>Candidatus Kueneniibacteriota</taxon>
    </lineage>
</organism>